<feature type="coiled-coil region" evidence="4">
    <location>
        <begin position="444"/>
        <end position="478"/>
    </location>
</feature>
<evidence type="ECO:0000256" key="3">
    <source>
        <dbReference type="ARBA" id="ARBA00013368"/>
    </source>
</evidence>
<evidence type="ECO:0000259" key="5">
    <source>
        <dbReference type="Pfam" id="PF13476"/>
    </source>
</evidence>
<dbReference type="Pfam" id="PF13476">
    <property type="entry name" value="AAA_23"/>
    <property type="match status" value="1"/>
</dbReference>
<dbReference type="AlphaFoldDB" id="A0A7U9E1H4"/>
<dbReference type="InterPro" id="IPR027417">
    <property type="entry name" value="P-loop_NTPase"/>
</dbReference>
<dbReference type="Proteomes" id="UP000014062">
    <property type="component" value="Chromosome"/>
</dbReference>
<proteinExistence type="inferred from homology"/>
<dbReference type="Gene3D" id="3.40.50.300">
    <property type="entry name" value="P-loop containing nucleotide triphosphate hydrolases"/>
    <property type="match status" value="2"/>
</dbReference>
<name>A0A7U9E1H4_STRLI</name>
<dbReference type="EMBL" id="CM001889">
    <property type="protein sequence ID" value="EOY51083.1"/>
    <property type="molecule type" value="Genomic_DNA"/>
</dbReference>
<gene>
    <name evidence="6" type="ORF">SLI_6376</name>
</gene>
<dbReference type="PANTHER" id="PTHR32114">
    <property type="entry name" value="ABC TRANSPORTER ABCH.3"/>
    <property type="match status" value="1"/>
</dbReference>
<dbReference type="InterPro" id="IPR017599">
    <property type="entry name" value="DNA_S_DndD"/>
</dbReference>
<evidence type="ECO:0000256" key="4">
    <source>
        <dbReference type="SAM" id="Coils"/>
    </source>
</evidence>
<dbReference type="InterPro" id="IPR038729">
    <property type="entry name" value="Rad50/SbcC_AAA"/>
</dbReference>
<organism evidence="6 7">
    <name type="scientific">Streptomyces lividans 1326</name>
    <dbReference type="NCBI Taxonomy" id="1200984"/>
    <lineage>
        <taxon>Bacteria</taxon>
        <taxon>Bacillati</taxon>
        <taxon>Actinomycetota</taxon>
        <taxon>Actinomycetes</taxon>
        <taxon>Kitasatosporales</taxon>
        <taxon>Streptomycetaceae</taxon>
        <taxon>Streptomyces</taxon>
    </lineage>
</organism>
<dbReference type="GO" id="GO:0006302">
    <property type="term" value="P:double-strand break repair"/>
    <property type="evidence" value="ECO:0007669"/>
    <property type="project" value="InterPro"/>
</dbReference>
<sequence>MHLHNLTLHDFGAYQGRQSLDLRVKPKRPIVLIGGLNGCGKTTLLDAIQLVLYGPRARCSGRGNRSYDTYLRESINRAADPQRGAELRLEFSITVEGRPRTYEVARTWFAKGKQVRESLAVTVDGKYDDTISETWAEHVEEILPLEVASLFFFDGEKVEQLADPERAADVIEAAVQSLLGVRAVEQLRTDLLALQRRQRLSQEDQGILEQIRDLKVKSQAAAQEVSDQSQLLAQATSHLDVAQAQLAKIERDFERAGGRLYEERRGLEAAKEATAERLAQTQKDLRGLAEGPLPLLLLRGELAALQEQSVREQEAAEARQVIGVLERRDAWLVDQLPDGVPAADRTALKRKLTADRKKRAAATELALDLSLPPDLPQKLAALDEVLETDAARAAELLRSADKTVHELQQAERQLAAVPDEQQIKTLIEDRQQASEAVIVARAAVEQHRELVAEARSRHERLEADLERARQKMVRTFVREEELQRVVAYADKARTTLDRFGEALLRKHISSLEVAVLRSFQTLMRKSGLIKDLRIDTNKFTLALTNRDEEPLDPARLSAGERQLLAISLLWGLAKVAGNRLPTVIDTPLGRLDSRHREHLVDRYFPHAGRQVLLLSTDEEIDEHLLQRLRPSIAHSYVLVHDDTTFTTRVAEGYWWTEGALHAV</sequence>
<accession>A0A7U9E1H4</accession>
<feature type="coiled-coil region" evidence="4">
    <location>
        <begin position="232"/>
        <end position="284"/>
    </location>
</feature>
<evidence type="ECO:0000256" key="2">
    <source>
        <dbReference type="ARBA" id="ARBA00011322"/>
    </source>
</evidence>
<dbReference type="REBASE" id="186442">
    <property type="entry name" value="M.Sli1326DndDP"/>
</dbReference>
<dbReference type="NCBIfam" id="TIGR03185">
    <property type="entry name" value="DNA_S_dndD"/>
    <property type="match status" value="1"/>
</dbReference>
<feature type="domain" description="Rad50/SbcC-type AAA" evidence="5">
    <location>
        <begin position="6"/>
        <end position="228"/>
    </location>
</feature>
<dbReference type="SUPFAM" id="SSF52540">
    <property type="entry name" value="P-loop containing nucleoside triphosphate hydrolases"/>
    <property type="match status" value="1"/>
</dbReference>
<keyword evidence="4" id="KW-0175">Coiled coil</keyword>
<comment type="subunit">
    <text evidence="2">Heterodimer of SbcC and SbcD.</text>
</comment>
<dbReference type="SMR" id="A0A7U9E1H4"/>
<dbReference type="GO" id="GO:0016887">
    <property type="term" value="F:ATP hydrolysis activity"/>
    <property type="evidence" value="ECO:0007669"/>
    <property type="project" value="InterPro"/>
</dbReference>
<comment type="similarity">
    <text evidence="1">Belongs to the SMC family. SbcC subfamily.</text>
</comment>
<dbReference type="RefSeq" id="WP_003972935.1">
    <property type="nucleotide sequence ID" value="NZ_CM001889.1"/>
</dbReference>
<protein>
    <recommendedName>
        <fullName evidence="3">Nuclease SbcCD subunit C</fullName>
    </recommendedName>
</protein>
<reference evidence="7" key="1">
    <citation type="journal article" date="2013" name="Genome Biol. Evol.">
        <title>The genome sequence of Streptomyces lividans 66 reveals a novel tRNA-dependent peptide biosynthetic system within a metal-related genomic island.</title>
        <authorList>
            <person name="Cruz-Morales P."/>
            <person name="Vijgenboom E."/>
            <person name="Iruegas-Bocardo F."/>
            <person name="Girard G."/>
            <person name="Yanez-Guerra L.A."/>
            <person name="Ramos-Aboites H.E."/>
            <person name="Pernodet J.L."/>
            <person name="Anne J."/>
            <person name="van Wezel G.P."/>
            <person name="Barona-Gomez F."/>
        </authorList>
    </citation>
    <scope>NUCLEOTIDE SEQUENCE [LARGE SCALE GENOMIC DNA]</scope>
    <source>
        <strain evidence="7">1326</strain>
    </source>
</reference>
<evidence type="ECO:0000256" key="1">
    <source>
        <dbReference type="ARBA" id="ARBA00006930"/>
    </source>
</evidence>
<dbReference type="PANTHER" id="PTHR32114:SF2">
    <property type="entry name" value="ABC TRANSPORTER ABCH.3"/>
    <property type="match status" value="1"/>
</dbReference>
<evidence type="ECO:0000313" key="6">
    <source>
        <dbReference type="EMBL" id="EOY51083.1"/>
    </source>
</evidence>
<evidence type="ECO:0000313" key="7">
    <source>
        <dbReference type="Proteomes" id="UP000014062"/>
    </source>
</evidence>